<dbReference type="Pfam" id="PF00877">
    <property type="entry name" value="NLPC_P60"/>
    <property type="match status" value="1"/>
</dbReference>
<dbReference type="InterPro" id="IPR018392">
    <property type="entry name" value="LysM"/>
</dbReference>
<dbReference type="Gene3D" id="3.10.350.10">
    <property type="entry name" value="LysM domain"/>
    <property type="match status" value="2"/>
</dbReference>
<feature type="domain" description="NlpC/P60" evidence="9">
    <location>
        <begin position="329"/>
        <end position="451"/>
    </location>
</feature>
<keyword evidence="6" id="KW-0788">Thiol protease</keyword>
<evidence type="ECO:0000256" key="5">
    <source>
        <dbReference type="ARBA" id="ARBA00022801"/>
    </source>
</evidence>
<keyword evidence="11" id="KW-1185">Reference proteome</keyword>
<name>A0A0R1PBN7_9LACO</name>
<evidence type="ECO:0000313" key="11">
    <source>
        <dbReference type="Proteomes" id="UP000051445"/>
    </source>
</evidence>
<dbReference type="SUPFAM" id="SSF54106">
    <property type="entry name" value="LysM domain"/>
    <property type="match status" value="2"/>
</dbReference>
<dbReference type="PROSITE" id="PS51935">
    <property type="entry name" value="NLPC_P60"/>
    <property type="match status" value="1"/>
</dbReference>
<feature type="domain" description="LysM" evidence="8">
    <location>
        <begin position="13"/>
        <end position="63"/>
    </location>
</feature>
<dbReference type="EMBL" id="AZER01000016">
    <property type="protein sequence ID" value="KRL26938.1"/>
    <property type="molecule type" value="Genomic_DNA"/>
</dbReference>
<keyword evidence="3" id="KW-0732">Signal</keyword>
<accession>A0A0R1PBN7</accession>
<dbReference type="GO" id="GO:0008234">
    <property type="term" value="F:cysteine-type peptidase activity"/>
    <property type="evidence" value="ECO:0007669"/>
    <property type="project" value="UniProtKB-KW"/>
</dbReference>
<sequence length="451" mass="46748">MIALSAETVSANNTVQVKNGDTVWSIAQQHGVSTSALENANGTTIKRLNSSVDLIQAGQQLTLPSGQKASQSNVTADTYVVKSGDTLSSIAARFHVSVANLVAWNHITNPDLIYVGQQLTVHGGVTNNSQAPVKQTTAPVTNHSTVTTVSASQQTSSAAPVQLTATTVQTPVAQQSTAVITNDTATTAATNSAYVASQSVNTNTQALNVNTNTHQSQSTIVNTNAQQSQSTIANAQGADQVASLYGQSFVQLNGSQGVQGTANTNSSATVNTNSQTAATTGQVAQNVPSQAQTNNTQSQANNQAQANNQTQQPVTNNQTNNNGAGQNVNLQSGSVVSLATKIANTNSVPYVWGGSSLNGMDCSGLVDYVYANAEGKSLPHNTVALESYVNKKAVSQAQPGDLLFWGNQGATYHTAIYTGNGQYVAAARPGTNVSTYKISQYFMPSFAGTVK</sequence>
<dbReference type="InterPro" id="IPR051202">
    <property type="entry name" value="Peptidase_C40"/>
</dbReference>
<dbReference type="Gene3D" id="3.90.1720.10">
    <property type="entry name" value="endopeptidase domain like (from Nostoc punctiforme)"/>
    <property type="match status" value="1"/>
</dbReference>
<keyword evidence="5" id="KW-0378">Hydrolase</keyword>
<dbReference type="PATRIC" id="fig|1423746.3.peg.692"/>
<dbReference type="PANTHER" id="PTHR47053:SF1">
    <property type="entry name" value="MUREIN DD-ENDOPEPTIDASE MEPH-RELATED"/>
    <property type="match status" value="1"/>
</dbReference>
<evidence type="ECO:0000256" key="6">
    <source>
        <dbReference type="ARBA" id="ARBA00022807"/>
    </source>
</evidence>
<organism evidence="10 11">
    <name type="scientific">Limosilactobacillus frumenti DSM 13145</name>
    <dbReference type="NCBI Taxonomy" id="1423746"/>
    <lineage>
        <taxon>Bacteria</taxon>
        <taxon>Bacillati</taxon>
        <taxon>Bacillota</taxon>
        <taxon>Bacilli</taxon>
        <taxon>Lactobacillales</taxon>
        <taxon>Lactobacillaceae</taxon>
        <taxon>Limosilactobacillus</taxon>
    </lineage>
</organism>
<evidence type="ECO:0000256" key="3">
    <source>
        <dbReference type="ARBA" id="ARBA00022729"/>
    </source>
</evidence>
<dbReference type="PANTHER" id="PTHR47053">
    <property type="entry name" value="MUREIN DD-ENDOPEPTIDASE MEPH-RELATED"/>
    <property type="match status" value="1"/>
</dbReference>
<reference evidence="10 11" key="1">
    <citation type="journal article" date="2015" name="Genome Announc.">
        <title>Expanding the biotechnology potential of lactobacilli through comparative genomics of 213 strains and associated genera.</title>
        <authorList>
            <person name="Sun Z."/>
            <person name="Harris H.M."/>
            <person name="McCann A."/>
            <person name="Guo C."/>
            <person name="Argimon S."/>
            <person name="Zhang W."/>
            <person name="Yang X."/>
            <person name="Jeffery I.B."/>
            <person name="Cooney J.C."/>
            <person name="Kagawa T.F."/>
            <person name="Liu W."/>
            <person name="Song Y."/>
            <person name="Salvetti E."/>
            <person name="Wrobel A."/>
            <person name="Rasinkangas P."/>
            <person name="Parkhill J."/>
            <person name="Rea M.C."/>
            <person name="O'Sullivan O."/>
            <person name="Ritari J."/>
            <person name="Douillard F.P."/>
            <person name="Paul Ross R."/>
            <person name="Yang R."/>
            <person name="Briner A.E."/>
            <person name="Felis G.E."/>
            <person name="de Vos W.M."/>
            <person name="Barrangou R."/>
            <person name="Klaenhammer T.R."/>
            <person name="Caufield P.W."/>
            <person name="Cui Y."/>
            <person name="Zhang H."/>
            <person name="O'Toole P.W."/>
        </authorList>
    </citation>
    <scope>NUCLEOTIDE SEQUENCE [LARGE SCALE GENOMIC DNA]</scope>
    <source>
        <strain evidence="10 11">DSM 13145</strain>
    </source>
</reference>
<dbReference type="SUPFAM" id="SSF54001">
    <property type="entry name" value="Cysteine proteinases"/>
    <property type="match status" value="1"/>
</dbReference>
<evidence type="ECO:0000259" key="9">
    <source>
        <dbReference type="PROSITE" id="PS51935"/>
    </source>
</evidence>
<dbReference type="GO" id="GO:0006508">
    <property type="term" value="P:proteolysis"/>
    <property type="evidence" value="ECO:0007669"/>
    <property type="project" value="UniProtKB-KW"/>
</dbReference>
<evidence type="ECO:0000256" key="1">
    <source>
        <dbReference type="ARBA" id="ARBA00007074"/>
    </source>
</evidence>
<feature type="region of interest" description="Disordered" evidence="7">
    <location>
        <begin position="279"/>
        <end position="328"/>
    </location>
</feature>
<gene>
    <name evidence="10" type="ORF">FD27_GL000684</name>
</gene>
<proteinExistence type="inferred from homology"/>
<dbReference type="CDD" id="cd00118">
    <property type="entry name" value="LysM"/>
    <property type="match status" value="2"/>
</dbReference>
<feature type="domain" description="LysM" evidence="8">
    <location>
        <begin position="77"/>
        <end position="121"/>
    </location>
</feature>
<dbReference type="SMART" id="SM00257">
    <property type="entry name" value="LysM"/>
    <property type="match status" value="2"/>
</dbReference>
<evidence type="ECO:0000256" key="2">
    <source>
        <dbReference type="ARBA" id="ARBA00022670"/>
    </source>
</evidence>
<dbReference type="InterPro" id="IPR038765">
    <property type="entry name" value="Papain-like_cys_pep_sf"/>
</dbReference>
<evidence type="ECO:0000256" key="7">
    <source>
        <dbReference type="SAM" id="MobiDB-lite"/>
    </source>
</evidence>
<evidence type="ECO:0008006" key="12">
    <source>
        <dbReference type="Google" id="ProtNLM"/>
    </source>
</evidence>
<evidence type="ECO:0000313" key="10">
    <source>
        <dbReference type="EMBL" id="KRL26938.1"/>
    </source>
</evidence>
<protein>
    <recommendedName>
        <fullName evidence="12">Cell wall-associated hydrolase</fullName>
    </recommendedName>
</protein>
<evidence type="ECO:0000256" key="4">
    <source>
        <dbReference type="ARBA" id="ARBA00022737"/>
    </source>
</evidence>
<comment type="similarity">
    <text evidence="1">Belongs to the peptidase C40 family.</text>
</comment>
<dbReference type="InterPro" id="IPR036779">
    <property type="entry name" value="LysM_dom_sf"/>
</dbReference>
<dbReference type="PROSITE" id="PS51782">
    <property type="entry name" value="LYSM"/>
    <property type="match status" value="2"/>
</dbReference>
<keyword evidence="2" id="KW-0645">Protease</keyword>
<keyword evidence="4" id="KW-0677">Repeat</keyword>
<dbReference type="STRING" id="1423746.FD27_GL000684"/>
<dbReference type="InterPro" id="IPR000064">
    <property type="entry name" value="NLP_P60_dom"/>
</dbReference>
<evidence type="ECO:0000259" key="8">
    <source>
        <dbReference type="PROSITE" id="PS51782"/>
    </source>
</evidence>
<dbReference type="Pfam" id="PF01476">
    <property type="entry name" value="LysM"/>
    <property type="match status" value="2"/>
</dbReference>
<dbReference type="AlphaFoldDB" id="A0A0R1PBN7"/>
<feature type="compositionally biased region" description="Low complexity" evidence="7">
    <location>
        <begin position="288"/>
        <end position="328"/>
    </location>
</feature>
<comment type="caution">
    <text evidence="10">The sequence shown here is derived from an EMBL/GenBank/DDBJ whole genome shotgun (WGS) entry which is preliminary data.</text>
</comment>
<dbReference type="Proteomes" id="UP000051445">
    <property type="component" value="Unassembled WGS sequence"/>
</dbReference>